<dbReference type="InterPro" id="IPR035416">
    <property type="entry name" value="DUF5376"/>
</dbReference>
<sequence>MSLIFYYIKYPELIDLIATIKSDGFGGEEEEIIASYLIDNGGSSLESYIDLLEENVFKLESLSIINADISSNSYGAEIFGNIVKIYCFYDEEKEYEVNRLDLLKITRGWLDFVQKKPIENYKEKHYL</sequence>
<dbReference type="Proteomes" id="UP000016203">
    <property type="component" value="Unassembled WGS sequence"/>
</dbReference>
<evidence type="ECO:0000313" key="1">
    <source>
        <dbReference type="EMBL" id="EOR07412.1"/>
    </source>
</evidence>
<dbReference type="RefSeq" id="WP_016163500.1">
    <property type="nucleotide sequence ID" value="NZ_JAKZGC010000006.1"/>
</dbReference>
<proteinExistence type="predicted"/>
<reference evidence="1 2" key="1">
    <citation type="submission" date="2013-03" db="EMBL/GenBank/DDBJ databases">
        <title>The Genome Sequence of Acinetobacter sp. CIP 110321.</title>
        <authorList>
            <consortium name="The Broad Institute Genome Sequencing Platform"/>
            <consortium name="The Broad Institute Genome Sequencing Center for Infectious Disease"/>
            <person name="Cerqueira G."/>
            <person name="Feldgarden M."/>
            <person name="Courvalin P."/>
            <person name="Perichon B."/>
            <person name="Grillot-Courvalin C."/>
            <person name="Clermont D."/>
            <person name="Rocha E."/>
            <person name="Yoon E.-J."/>
            <person name="Nemec A."/>
            <person name="Walker B."/>
            <person name="Young S.K."/>
            <person name="Zeng Q."/>
            <person name="Gargeya S."/>
            <person name="Fitzgerald M."/>
            <person name="Haas B."/>
            <person name="Abouelleil A."/>
            <person name="Alvarado L."/>
            <person name="Arachchi H.M."/>
            <person name="Berlin A.M."/>
            <person name="Chapman S.B."/>
            <person name="Dewar J."/>
            <person name="Goldberg J."/>
            <person name="Griggs A."/>
            <person name="Gujja S."/>
            <person name="Hansen M."/>
            <person name="Howarth C."/>
            <person name="Imamovic A."/>
            <person name="Larimer J."/>
            <person name="McCowan C."/>
            <person name="Murphy C."/>
            <person name="Neiman D."/>
            <person name="Pearson M."/>
            <person name="Priest M."/>
            <person name="Roberts A."/>
            <person name="Saif S."/>
            <person name="Shea T."/>
            <person name="Sisk P."/>
            <person name="Sykes S."/>
            <person name="Wortman J."/>
            <person name="Nusbaum C."/>
            <person name="Birren B."/>
        </authorList>
    </citation>
    <scope>NUCLEOTIDE SEQUENCE [LARGE SCALE GENOMIC DNA]</scope>
    <source>
        <strain evidence="1 2">CIP 110321</strain>
    </source>
</reference>
<gene>
    <name evidence="1" type="ORF">F896_01785</name>
</gene>
<comment type="caution">
    <text evidence="1">The sequence shown here is derived from an EMBL/GenBank/DDBJ whole genome shotgun (WGS) entry which is preliminary data.</text>
</comment>
<protein>
    <submittedName>
        <fullName evidence="1">Uncharacterized protein</fullName>
    </submittedName>
</protein>
<organism evidence="1 2">
    <name type="scientific">Acinetobacter genomosp. 15BJ</name>
    <dbReference type="NCBI Taxonomy" id="106651"/>
    <lineage>
        <taxon>Bacteria</taxon>
        <taxon>Pseudomonadati</taxon>
        <taxon>Pseudomonadota</taxon>
        <taxon>Gammaproteobacteria</taxon>
        <taxon>Moraxellales</taxon>
        <taxon>Moraxellaceae</taxon>
        <taxon>Acinetobacter</taxon>
    </lineage>
</organism>
<dbReference type="HOGENOM" id="CLU_1965788_0_0_6"/>
<dbReference type="Pfam" id="PF17346">
    <property type="entry name" value="DUF5376"/>
    <property type="match status" value="1"/>
</dbReference>
<dbReference type="OrthoDB" id="5681244at2"/>
<dbReference type="EMBL" id="AQFL01000012">
    <property type="protein sequence ID" value="EOR07412.1"/>
    <property type="molecule type" value="Genomic_DNA"/>
</dbReference>
<name>R9AZ11_9GAMM</name>
<evidence type="ECO:0000313" key="2">
    <source>
        <dbReference type="Proteomes" id="UP000016203"/>
    </source>
</evidence>
<accession>R9AZ11</accession>
<dbReference type="AlphaFoldDB" id="R9AZ11"/>